<reference evidence="6 7" key="1">
    <citation type="submission" date="2019-03" db="EMBL/GenBank/DDBJ databases">
        <title>Genomic Encyclopedia of Archaeal and Bacterial Type Strains, Phase II (KMG-II): from individual species to whole genera.</title>
        <authorList>
            <person name="Goeker M."/>
        </authorList>
    </citation>
    <scope>NUCLEOTIDE SEQUENCE [LARGE SCALE GENOMIC DNA]</scope>
    <source>
        <strain evidence="6 7">DSM 22554</strain>
    </source>
</reference>
<evidence type="ECO:0000256" key="3">
    <source>
        <dbReference type="ARBA" id="ARBA00022989"/>
    </source>
</evidence>
<feature type="transmembrane region" description="Helical" evidence="5">
    <location>
        <begin position="28"/>
        <end position="50"/>
    </location>
</feature>
<proteinExistence type="predicted"/>
<feature type="transmembrane region" description="Helical" evidence="5">
    <location>
        <begin position="62"/>
        <end position="81"/>
    </location>
</feature>
<dbReference type="OrthoDB" id="9767361at2"/>
<dbReference type="RefSeq" id="WP_132224800.1">
    <property type="nucleotide sequence ID" value="NZ_SMGO01000002.1"/>
</dbReference>
<evidence type="ECO:0000256" key="2">
    <source>
        <dbReference type="ARBA" id="ARBA00022692"/>
    </source>
</evidence>
<keyword evidence="4 5" id="KW-0472">Membrane</keyword>
<dbReference type="PANTHER" id="PTHR43427:SF12">
    <property type="entry name" value="CHLORIDE TRANSPORTER"/>
    <property type="match status" value="1"/>
</dbReference>
<feature type="transmembrane region" description="Helical" evidence="5">
    <location>
        <begin position="276"/>
        <end position="294"/>
    </location>
</feature>
<dbReference type="Pfam" id="PF00654">
    <property type="entry name" value="Voltage_CLC"/>
    <property type="match status" value="1"/>
</dbReference>
<feature type="transmembrane region" description="Helical" evidence="5">
    <location>
        <begin position="364"/>
        <end position="384"/>
    </location>
</feature>
<comment type="subcellular location">
    <subcellularLocation>
        <location evidence="1">Membrane</location>
        <topology evidence="1">Multi-pass membrane protein</topology>
    </subcellularLocation>
</comment>
<dbReference type="Gene3D" id="1.10.3080.10">
    <property type="entry name" value="Clc chloride channel"/>
    <property type="match status" value="1"/>
</dbReference>
<dbReference type="PANTHER" id="PTHR43427">
    <property type="entry name" value="CHLORIDE CHANNEL PROTEIN CLC-E"/>
    <property type="match status" value="1"/>
</dbReference>
<dbReference type="PRINTS" id="PR00762">
    <property type="entry name" value="CLCHANNEL"/>
</dbReference>
<organism evidence="6 7">
    <name type="scientific">Albibacterium bauzanense</name>
    <dbReference type="NCBI Taxonomy" id="653929"/>
    <lineage>
        <taxon>Bacteria</taxon>
        <taxon>Pseudomonadati</taxon>
        <taxon>Bacteroidota</taxon>
        <taxon>Sphingobacteriia</taxon>
        <taxon>Sphingobacteriales</taxon>
        <taxon>Sphingobacteriaceae</taxon>
        <taxon>Albibacterium</taxon>
    </lineage>
</organism>
<keyword evidence="7" id="KW-1185">Reference proteome</keyword>
<feature type="transmembrane region" description="Helical" evidence="5">
    <location>
        <begin position="232"/>
        <end position="256"/>
    </location>
</feature>
<gene>
    <name evidence="6" type="ORF">C8N28_2248</name>
</gene>
<dbReference type="InterPro" id="IPR001807">
    <property type="entry name" value="ClC"/>
</dbReference>
<evidence type="ECO:0000313" key="7">
    <source>
        <dbReference type="Proteomes" id="UP000294616"/>
    </source>
</evidence>
<dbReference type="CDD" id="cd03682">
    <property type="entry name" value="ClC_sycA_like"/>
    <property type="match status" value="1"/>
</dbReference>
<evidence type="ECO:0000256" key="4">
    <source>
        <dbReference type="ARBA" id="ARBA00023136"/>
    </source>
</evidence>
<comment type="caution">
    <text evidence="6">The sequence shown here is derived from an EMBL/GenBank/DDBJ whole genome shotgun (WGS) entry which is preliminary data.</text>
</comment>
<evidence type="ECO:0000256" key="5">
    <source>
        <dbReference type="SAM" id="Phobius"/>
    </source>
</evidence>
<dbReference type="SUPFAM" id="SSF81340">
    <property type="entry name" value="Clc chloride channel"/>
    <property type="match status" value="1"/>
</dbReference>
<evidence type="ECO:0000256" key="1">
    <source>
        <dbReference type="ARBA" id="ARBA00004141"/>
    </source>
</evidence>
<dbReference type="Proteomes" id="UP000294616">
    <property type="component" value="Unassembled WGS sequence"/>
</dbReference>
<keyword evidence="2 5" id="KW-0812">Transmembrane</keyword>
<feature type="transmembrane region" description="Helical" evidence="5">
    <location>
        <begin position="404"/>
        <end position="424"/>
    </location>
</feature>
<dbReference type="InterPro" id="IPR014743">
    <property type="entry name" value="Cl-channel_core"/>
</dbReference>
<dbReference type="AlphaFoldDB" id="A0A4R1M1Y2"/>
<feature type="transmembrane region" description="Helical" evidence="5">
    <location>
        <begin position="192"/>
        <end position="212"/>
    </location>
</feature>
<evidence type="ECO:0000313" key="6">
    <source>
        <dbReference type="EMBL" id="TCK83643.1"/>
    </source>
</evidence>
<dbReference type="GO" id="GO:0015108">
    <property type="term" value="F:chloride transmembrane transporter activity"/>
    <property type="evidence" value="ECO:0007669"/>
    <property type="project" value="InterPro"/>
</dbReference>
<accession>A0A4R1M1Y2</accession>
<feature type="transmembrane region" description="Helical" evidence="5">
    <location>
        <begin position="155"/>
        <end position="180"/>
    </location>
</feature>
<dbReference type="InterPro" id="IPR050368">
    <property type="entry name" value="ClC-type_chloride_channel"/>
</dbReference>
<name>A0A4R1M1Y2_9SPHI</name>
<keyword evidence="3 5" id="KW-1133">Transmembrane helix</keyword>
<dbReference type="GO" id="GO:0016020">
    <property type="term" value="C:membrane"/>
    <property type="evidence" value="ECO:0007669"/>
    <property type="project" value="UniProtKB-SubCell"/>
</dbReference>
<dbReference type="EMBL" id="SMGO01000002">
    <property type="protein sequence ID" value="TCK83643.1"/>
    <property type="molecule type" value="Genomic_DNA"/>
</dbReference>
<feature type="transmembrane region" description="Helical" evidence="5">
    <location>
        <begin position="332"/>
        <end position="352"/>
    </location>
</feature>
<protein>
    <submittedName>
        <fullName evidence="6">H+/Cl-antiporter ClcA</fullName>
    </submittedName>
</protein>
<sequence length="472" mass="51107">MSTLNTNKDNSSISLKEHFAIIKHLCRWTILVVPIAIAIGSMVALFLWLLTGAIHFRFDHKWLLYLLPVAGVVIHFIYQSVGKSSEKGNNLIMEQIHQEGGGVPKRMAPIILLTTVITHLFGGSAGREGTAVQIGGSIAAMFGGWFKLKGLDMRMILTAGVAAGFGAVFGTPVTGAIFAMEVLTIGRIQYDALIPALIAAVLADMTVSAWHVSHTHYHIAALPKTPYIFNDFLHMDILLLGKVIIASAAFGLASYLFAGMVHEIKSICLKVFKSKWMIPVFGGLFIIGLTFINGKPDYLSLGVDAEYPGAVTLPSAFHSGGSDTWSWLWKTVYTSITLATGFKGGEVTPLFYIGATLGNTLSSLLNAPVGLFAALGFIAVFSGSTNTPLACTFMGIELFGGEHALLFAVACFTAYFFSGHSGIYSAQRIGIPKIFDGNFADETSLSEALHRRGYLHQKLRKYSLPFRKKKND</sequence>